<feature type="transmembrane region" description="Helical" evidence="5">
    <location>
        <begin position="155"/>
        <end position="179"/>
    </location>
</feature>
<feature type="transmembrane region" description="Helical" evidence="5">
    <location>
        <begin position="114"/>
        <end position="135"/>
    </location>
</feature>
<dbReference type="GO" id="GO:0007189">
    <property type="term" value="P:adenylate cyclase-activating G protein-coupled receptor signaling pathway"/>
    <property type="evidence" value="ECO:0007669"/>
    <property type="project" value="TreeGrafter"/>
</dbReference>
<feature type="transmembrane region" description="Helical" evidence="5">
    <location>
        <begin position="12"/>
        <end position="32"/>
    </location>
</feature>
<dbReference type="GO" id="GO:0004930">
    <property type="term" value="F:G protein-coupled receptor activity"/>
    <property type="evidence" value="ECO:0007669"/>
    <property type="project" value="TreeGrafter"/>
</dbReference>
<keyword evidence="2 5" id="KW-0812">Transmembrane</keyword>
<dbReference type="Proteomes" id="UP000692954">
    <property type="component" value="Unassembled WGS sequence"/>
</dbReference>
<evidence type="ECO:0000256" key="2">
    <source>
        <dbReference type="ARBA" id="ARBA00022692"/>
    </source>
</evidence>
<keyword evidence="8" id="KW-1185">Reference proteome</keyword>
<dbReference type="InterPro" id="IPR017452">
    <property type="entry name" value="GPCR_Rhodpsn_7TM"/>
</dbReference>
<evidence type="ECO:0000313" key="7">
    <source>
        <dbReference type="EMBL" id="CAD8070102.1"/>
    </source>
</evidence>
<keyword evidence="3 5" id="KW-1133">Transmembrane helix</keyword>
<evidence type="ECO:0000256" key="4">
    <source>
        <dbReference type="ARBA" id="ARBA00023136"/>
    </source>
</evidence>
<evidence type="ECO:0000256" key="5">
    <source>
        <dbReference type="SAM" id="Phobius"/>
    </source>
</evidence>
<dbReference type="PANTHER" id="PTHR23112:SF0">
    <property type="entry name" value="TRANSMEMBRANE PROTEIN 116"/>
    <property type="match status" value="1"/>
</dbReference>
<feature type="domain" description="G-protein coupled receptors family 1 profile" evidence="6">
    <location>
        <begin position="23"/>
        <end position="273"/>
    </location>
</feature>
<keyword evidence="4 5" id="KW-0472">Membrane</keyword>
<feature type="transmembrane region" description="Helical" evidence="5">
    <location>
        <begin position="44"/>
        <end position="61"/>
    </location>
</feature>
<protein>
    <recommendedName>
        <fullName evidence="6">G-protein coupled receptors family 1 profile domain-containing protein</fullName>
    </recommendedName>
</protein>
<feature type="transmembrane region" description="Helical" evidence="5">
    <location>
        <begin position="81"/>
        <end position="102"/>
    </location>
</feature>
<accession>A0A8S1LV07</accession>
<feature type="transmembrane region" description="Helical" evidence="5">
    <location>
        <begin position="251"/>
        <end position="273"/>
    </location>
</feature>
<proteinExistence type="predicted"/>
<dbReference type="EMBL" id="CAJJDN010000026">
    <property type="protein sequence ID" value="CAD8070102.1"/>
    <property type="molecule type" value="Genomic_DNA"/>
</dbReference>
<dbReference type="SUPFAM" id="SSF81321">
    <property type="entry name" value="Family A G protein-coupled receptor-like"/>
    <property type="match status" value="1"/>
</dbReference>
<comment type="subcellular location">
    <subcellularLocation>
        <location evidence="1">Membrane</location>
        <topology evidence="1">Multi-pass membrane protein</topology>
    </subcellularLocation>
</comment>
<gene>
    <name evidence="7" type="ORF">PSON_ATCC_30995.1.T0260217</name>
</gene>
<evidence type="ECO:0000256" key="3">
    <source>
        <dbReference type="ARBA" id="ARBA00022989"/>
    </source>
</evidence>
<sequence>MEESGNTLYLTLLIIISVLSLFGCTVLLINYLKQRHRTQLATKLFAILSISDAIYVIAVVANPMPQTDGTFCVIQALFKQLSSLATFIVNFFFCFTTFLTIVNDIRLIDTNYKIYKRNVNIFSILFPFIIALIPLTYNGYGKQYYACSLKTQNTFWIGALLLQYLPFGFLFGASLFFLLKIQRFLREIQQNKADDNKIDKFNDITFLSKNSQINEGEQYIRVLSYYTLVHFFCWLPIIISSIVDITLQRDLIWFEGISYIIACSQGFFDLILFRISKQVSLKIQYFESNNSILSGDHNDIYRGSGSALYISRL</sequence>
<dbReference type="AlphaFoldDB" id="A0A8S1LV07"/>
<evidence type="ECO:0000313" key="8">
    <source>
        <dbReference type="Proteomes" id="UP000692954"/>
    </source>
</evidence>
<evidence type="ECO:0000259" key="6">
    <source>
        <dbReference type="PROSITE" id="PS50262"/>
    </source>
</evidence>
<reference evidence="7" key="1">
    <citation type="submission" date="2021-01" db="EMBL/GenBank/DDBJ databases">
        <authorList>
            <consortium name="Genoscope - CEA"/>
            <person name="William W."/>
        </authorList>
    </citation>
    <scope>NUCLEOTIDE SEQUENCE</scope>
</reference>
<dbReference type="PANTHER" id="PTHR23112">
    <property type="entry name" value="G PROTEIN-COUPLED RECEPTOR 157-RELATED"/>
    <property type="match status" value="1"/>
</dbReference>
<name>A0A8S1LV07_9CILI</name>
<feature type="transmembrane region" description="Helical" evidence="5">
    <location>
        <begin position="219"/>
        <end position="239"/>
    </location>
</feature>
<dbReference type="GO" id="GO:0005886">
    <property type="term" value="C:plasma membrane"/>
    <property type="evidence" value="ECO:0007669"/>
    <property type="project" value="TreeGrafter"/>
</dbReference>
<organism evidence="7 8">
    <name type="scientific">Paramecium sonneborni</name>
    <dbReference type="NCBI Taxonomy" id="65129"/>
    <lineage>
        <taxon>Eukaryota</taxon>
        <taxon>Sar</taxon>
        <taxon>Alveolata</taxon>
        <taxon>Ciliophora</taxon>
        <taxon>Intramacronucleata</taxon>
        <taxon>Oligohymenophorea</taxon>
        <taxon>Peniculida</taxon>
        <taxon>Parameciidae</taxon>
        <taxon>Paramecium</taxon>
    </lineage>
</organism>
<comment type="caution">
    <text evidence="7">The sequence shown here is derived from an EMBL/GenBank/DDBJ whole genome shotgun (WGS) entry which is preliminary data.</text>
</comment>
<evidence type="ECO:0000256" key="1">
    <source>
        <dbReference type="ARBA" id="ARBA00004141"/>
    </source>
</evidence>
<dbReference type="PROSITE" id="PS50262">
    <property type="entry name" value="G_PROTEIN_RECEP_F1_2"/>
    <property type="match status" value="1"/>
</dbReference>